<feature type="domain" description="VQ" evidence="1">
    <location>
        <begin position="20"/>
        <end position="43"/>
    </location>
</feature>
<reference evidence="2" key="1">
    <citation type="submission" date="2022-02" db="EMBL/GenBank/DDBJ databases">
        <authorList>
            <person name="Henning P.M."/>
            <person name="McCubbin A.G."/>
            <person name="Shore J.S."/>
        </authorList>
    </citation>
    <scope>NUCLEOTIDE SEQUENCE</scope>
    <source>
        <strain evidence="2">F60SS</strain>
        <tissue evidence="2">Leaves</tissue>
    </source>
</reference>
<sequence length="160" mass="18062">MRQVCKKEKRQFHNLEVLRPKVFITDSSNFKRLVQELTGNNGTSSISPPPPAELAATNNGRIMGMGDQPYQQESSMESLFVEGLIVDSLELCDQLCVSEEAISQVDNDRAYVDYHAAFDASNPMMQAEDLSPYRDFEMWLLDGDDDSCSFFNGYAQSEQQ</sequence>
<dbReference type="EMBL" id="JAKUCV010000709">
    <property type="protein sequence ID" value="KAJ4849065.1"/>
    <property type="molecule type" value="Genomic_DNA"/>
</dbReference>
<keyword evidence="3" id="KW-1185">Reference proteome</keyword>
<evidence type="ECO:0000313" key="3">
    <source>
        <dbReference type="Proteomes" id="UP001141552"/>
    </source>
</evidence>
<comment type="caution">
    <text evidence="2">The sequence shown here is derived from an EMBL/GenBank/DDBJ whole genome shotgun (WGS) entry which is preliminary data.</text>
</comment>
<accession>A0A9Q0GHB3</accession>
<evidence type="ECO:0000313" key="2">
    <source>
        <dbReference type="EMBL" id="KAJ4849065.1"/>
    </source>
</evidence>
<dbReference type="Proteomes" id="UP001141552">
    <property type="component" value="Unassembled WGS sequence"/>
</dbReference>
<gene>
    <name evidence="2" type="ORF">Tsubulata_037810</name>
</gene>
<protein>
    <recommendedName>
        <fullName evidence="1">VQ domain-containing protein</fullName>
    </recommendedName>
</protein>
<reference evidence="2" key="2">
    <citation type="journal article" date="2023" name="Plants (Basel)">
        <title>Annotation of the Turnera subulata (Passifloraceae) Draft Genome Reveals the S-Locus Evolved after the Divergence of Turneroideae from Passifloroideae in a Stepwise Manner.</title>
        <authorList>
            <person name="Henning P.M."/>
            <person name="Roalson E.H."/>
            <person name="Mir W."/>
            <person name="McCubbin A.G."/>
            <person name="Shore J.S."/>
        </authorList>
    </citation>
    <scope>NUCLEOTIDE SEQUENCE</scope>
    <source>
        <strain evidence="2">F60SS</strain>
    </source>
</reference>
<proteinExistence type="predicted"/>
<name>A0A9Q0GHB3_9ROSI</name>
<dbReference type="InterPro" id="IPR008889">
    <property type="entry name" value="VQ"/>
</dbReference>
<evidence type="ECO:0000259" key="1">
    <source>
        <dbReference type="Pfam" id="PF05678"/>
    </source>
</evidence>
<dbReference type="OrthoDB" id="1571327at2759"/>
<organism evidence="2 3">
    <name type="scientific">Turnera subulata</name>
    <dbReference type="NCBI Taxonomy" id="218843"/>
    <lineage>
        <taxon>Eukaryota</taxon>
        <taxon>Viridiplantae</taxon>
        <taxon>Streptophyta</taxon>
        <taxon>Embryophyta</taxon>
        <taxon>Tracheophyta</taxon>
        <taxon>Spermatophyta</taxon>
        <taxon>Magnoliopsida</taxon>
        <taxon>eudicotyledons</taxon>
        <taxon>Gunneridae</taxon>
        <taxon>Pentapetalae</taxon>
        <taxon>rosids</taxon>
        <taxon>fabids</taxon>
        <taxon>Malpighiales</taxon>
        <taxon>Passifloraceae</taxon>
        <taxon>Turnera</taxon>
    </lineage>
</organism>
<dbReference type="AlphaFoldDB" id="A0A9Q0GHB3"/>
<dbReference type="Pfam" id="PF05678">
    <property type="entry name" value="VQ"/>
    <property type="match status" value="1"/>
</dbReference>